<evidence type="ECO:0000256" key="8">
    <source>
        <dbReference type="ARBA" id="ARBA00023012"/>
    </source>
</evidence>
<dbReference type="InterPro" id="IPR036890">
    <property type="entry name" value="HATPase_C_sf"/>
</dbReference>
<comment type="catalytic activity">
    <reaction evidence="1">
        <text>ATP + protein L-histidine = ADP + protein N-phospho-L-histidine.</text>
        <dbReference type="EC" id="2.7.13.3"/>
    </reaction>
</comment>
<name>A0ABP4TVR8_9ACTN</name>
<keyword evidence="10" id="KW-1133">Transmembrane helix</keyword>
<keyword evidence="5" id="KW-0547">Nucleotide-binding</keyword>
<evidence type="ECO:0000256" key="10">
    <source>
        <dbReference type="SAM" id="Phobius"/>
    </source>
</evidence>
<keyword evidence="8" id="KW-0902">Two-component regulatory system</keyword>
<reference evidence="13" key="1">
    <citation type="journal article" date="2019" name="Int. J. Syst. Evol. Microbiol.">
        <title>The Global Catalogue of Microorganisms (GCM) 10K type strain sequencing project: providing services to taxonomists for standard genome sequencing and annotation.</title>
        <authorList>
            <consortium name="The Broad Institute Genomics Platform"/>
            <consortium name="The Broad Institute Genome Sequencing Center for Infectious Disease"/>
            <person name="Wu L."/>
            <person name="Ma J."/>
        </authorList>
    </citation>
    <scope>NUCLEOTIDE SEQUENCE [LARGE SCALE GENOMIC DNA]</scope>
    <source>
        <strain evidence="13">JCM 13929</strain>
    </source>
</reference>
<evidence type="ECO:0000256" key="5">
    <source>
        <dbReference type="ARBA" id="ARBA00022741"/>
    </source>
</evidence>
<evidence type="ECO:0000256" key="2">
    <source>
        <dbReference type="ARBA" id="ARBA00012438"/>
    </source>
</evidence>
<dbReference type="InterPro" id="IPR050482">
    <property type="entry name" value="Sensor_HK_TwoCompSys"/>
</dbReference>
<dbReference type="EMBL" id="BAAAMU010000201">
    <property type="protein sequence ID" value="GAA1694465.1"/>
    <property type="molecule type" value="Genomic_DNA"/>
</dbReference>
<dbReference type="PANTHER" id="PTHR24421">
    <property type="entry name" value="NITRATE/NITRITE SENSOR PROTEIN NARX-RELATED"/>
    <property type="match status" value="1"/>
</dbReference>
<feature type="transmembrane region" description="Helical" evidence="10">
    <location>
        <begin position="169"/>
        <end position="192"/>
    </location>
</feature>
<keyword evidence="7" id="KW-0067">ATP-binding</keyword>
<feature type="transmembrane region" description="Helical" evidence="10">
    <location>
        <begin position="144"/>
        <end position="163"/>
    </location>
</feature>
<keyword evidence="6" id="KW-0418">Kinase</keyword>
<proteinExistence type="predicted"/>
<comment type="caution">
    <text evidence="12">The sequence shown here is derived from an EMBL/GenBank/DDBJ whole genome shotgun (WGS) entry which is preliminary data.</text>
</comment>
<feature type="region of interest" description="Disordered" evidence="9">
    <location>
        <begin position="368"/>
        <end position="400"/>
    </location>
</feature>
<accession>A0ABP4TVR8</accession>
<evidence type="ECO:0000256" key="7">
    <source>
        <dbReference type="ARBA" id="ARBA00022840"/>
    </source>
</evidence>
<evidence type="ECO:0000256" key="1">
    <source>
        <dbReference type="ARBA" id="ARBA00000085"/>
    </source>
</evidence>
<organism evidence="12 13">
    <name type="scientific">Nonomuraea maheshkhaliensis</name>
    <dbReference type="NCBI Taxonomy" id="419590"/>
    <lineage>
        <taxon>Bacteria</taxon>
        <taxon>Bacillati</taxon>
        <taxon>Actinomycetota</taxon>
        <taxon>Actinomycetes</taxon>
        <taxon>Streptosporangiales</taxon>
        <taxon>Streptosporangiaceae</taxon>
        <taxon>Nonomuraea</taxon>
    </lineage>
</organism>
<dbReference type="Pfam" id="PF07730">
    <property type="entry name" value="HisKA_3"/>
    <property type="match status" value="1"/>
</dbReference>
<feature type="transmembrane region" description="Helical" evidence="10">
    <location>
        <begin position="34"/>
        <end position="54"/>
    </location>
</feature>
<dbReference type="EC" id="2.7.13.3" evidence="2"/>
<evidence type="ECO:0000256" key="4">
    <source>
        <dbReference type="ARBA" id="ARBA00022679"/>
    </source>
</evidence>
<feature type="domain" description="Signal transduction histidine kinase subgroup 3 dimerisation and phosphoacceptor" evidence="11">
    <location>
        <begin position="215"/>
        <end position="280"/>
    </location>
</feature>
<dbReference type="CDD" id="cd16917">
    <property type="entry name" value="HATPase_UhpB-NarQ-NarX-like"/>
    <property type="match status" value="1"/>
</dbReference>
<feature type="region of interest" description="Disordered" evidence="9">
    <location>
        <begin position="415"/>
        <end position="444"/>
    </location>
</feature>
<protein>
    <recommendedName>
        <fullName evidence="2">histidine kinase</fullName>
        <ecNumber evidence="2">2.7.13.3</ecNumber>
    </recommendedName>
</protein>
<gene>
    <name evidence="12" type="ORF">GCM10009733_107820</name>
</gene>
<sequence length="444" mass="47367">MAPDFRWLRLAGRADNVGRVKRPYVLRRESRRQVIYDLLLFVLLSVLVIAMGPDPVYRDAAAFLKVTMPRLGLAALAVYVGRRYPLAALVLLLPMGPWRFTEGFATVDLSWLLPRRDVKILPLLPSSMVVVWYAYLTGRRLARVRPALVAFCVISLVGVAVVLSQGGDLALWVSMTTGLAGTYLVPYLLGLLRRRLLDQRRQTTLAGEAQARLRERARIARDMHDSLGHDLALIAVRAAGLELAPGLAPAQVKAAGELRVAAADATERLRQIIGLLRDDAEAAPLSPVGEDVSELVRRAADSGMSITLHLSEDEPGGPPTGSSASPPTGPSAPPSMGPSMGPPAVSSAGSASALARAVVQEGLTNAAKHAPGAAVEVTVSPHRVRVRNGPPRSRPVARSGGLGLVGLRERVRLSGGTLTAGPSGDGFELTITLPHEREEDPHRS</sequence>
<keyword evidence="4" id="KW-0808">Transferase</keyword>
<keyword evidence="10" id="KW-0472">Membrane</keyword>
<keyword evidence="13" id="KW-1185">Reference proteome</keyword>
<feature type="compositionally biased region" description="Low complexity" evidence="9">
    <location>
        <begin position="337"/>
        <end position="348"/>
    </location>
</feature>
<dbReference type="Gene3D" id="1.20.5.1930">
    <property type="match status" value="1"/>
</dbReference>
<feature type="compositionally biased region" description="Pro residues" evidence="9">
    <location>
        <begin position="327"/>
        <end position="336"/>
    </location>
</feature>
<dbReference type="Proteomes" id="UP001500064">
    <property type="component" value="Unassembled WGS sequence"/>
</dbReference>
<dbReference type="InterPro" id="IPR011712">
    <property type="entry name" value="Sig_transdc_His_kin_sub3_dim/P"/>
</dbReference>
<feature type="compositionally biased region" description="Basic and acidic residues" evidence="9">
    <location>
        <begin position="434"/>
        <end position="444"/>
    </location>
</feature>
<evidence type="ECO:0000256" key="6">
    <source>
        <dbReference type="ARBA" id="ARBA00022777"/>
    </source>
</evidence>
<evidence type="ECO:0000313" key="13">
    <source>
        <dbReference type="Proteomes" id="UP001500064"/>
    </source>
</evidence>
<keyword evidence="3" id="KW-0597">Phosphoprotein</keyword>
<dbReference type="PANTHER" id="PTHR24421:SF10">
    <property type="entry name" value="NITRATE_NITRITE SENSOR PROTEIN NARQ"/>
    <property type="match status" value="1"/>
</dbReference>
<evidence type="ECO:0000256" key="3">
    <source>
        <dbReference type="ARBA" id="ARBA00022553"/>
    </source>
</evidence>
<dbReference type="SUPFAM" id="SSF55874">
    <property type="entry name" value="ATPase domain of HSP90 chaperone/DNA topoisomerase II/histidine kinase"/>
    <property type="match status" value="1"/>
</dbReference>
<dbReference type="Gene3D" id="3.30.565.10">
    <property type="entry name" value="Histidine kinase-like ATPase, C-terminal domain"/>
    <property type="match status" value="1"/>
</dbReference>
<keyword evidence="10" id="KW-0812">Transmembrane</keyword>
<evidence type="ECO:0000259" key="11">
    <source>
        <dbReference type="Pfam" id="PF07730"/>
    </source>
</evidence>
<evidence type="ECO:0000313" key="12">
    <source>
        <dbReference type="EMBL" id="GAA1694465.1"/>
    </source>
</evidence>
<evidence type="ECO:0000256" key="9">
    <source>
        <dbReference type="SAM" id="MobiDB-lite"/>
    </source>
</evidence>
<feature type="region of interest" description="Disordered" evidence="9">
    <location>
        <begin position="308"/>
        <end position="348"/>
    </location>
</feature>